<evidence type="ECO:0000313" key="2">
    <source>
        <dbReference type="EMBL" id="CDR15043.1"/>
    </source>
</evidence>
<dbReference type="Proteomes" id="UP000756710">
    <property type="component" value="Unassembled WGS sequence"/>
</dbReference>
<accession>A0A061A1Q7</accession>
<dbReference type="RefSeq" id="WP_044579104.1">
    <property type="nucleotide sequence ID" value="NZ_BAABDR010000073.1"/>
</dbReference>
<sequence>MRDPSDFETAVRVRGEVLHGRYRVLALDGSSIPNSPAALLLHIRDGTGQRPHIYFESPGKCSARPSPTGHVGRTCTSADRQGPVADGDGGDPGRARIGCPVRPARP</sequence>
<reference evidence="3 4" key="2">
    <citation type="submission" date="2021-03" db="EMBL/GenBank/DDBJ databases">
        <title>Genomic Encyclopedia of Type Strains, Phase IV (KMG-IV): sequencing the most valuable type-strain genomes for metagenomic binning, comparative biology and taxonomic classification.</title>
        <authorList>
            <person name="Goeker M."/>
        </authorList>
    </citation>
    <scope>NUCLEOTIDE SEQUENCE [LARGE SCALE GENOMIC DNA]</scope>
    <source>
        <strain evidence="3 4">DSM 41954</strain>
    </source>
</reference>
<protein>
    <submittedName>
        <fullName evidence="2">Amino acid transporter</fullName>
    </submittedName>
</protein>
<dbReference type="EMBL" id="LK022848">
    <property type="protein sequence ID" value="CDR15043.1"/>
    <property type="molecule type" value="Genomic_DNA"/>
</dbReference>
<keyword evidence="4" id="KW-1185">Reference proteome</keyword>
<feature type="region of interest" description="Disordered" evidence="1">
    <location>
        <begin position="57"/>
        <end position="106"/>
    </location>
</feature>
<evidence type="ECO:0000313" key="4">
    <source>
        <dbReference type="Proteomes" id="UP000756710"/>
    </source>
</evidence>
<name>A0A061A1Q7_9ACTN</name>
<organism evidence="2">
    <name type="scientific">Streptomyces iranensis</name>
    <dbReference type="NCBI Taxonomy" id="576784"/>
    <lineage>
        <taxon>Bacteria</taxon>
        <taxon>Bacillati</taxon>
        <taxon>Actinomycetota</taxon>
        <taxon>Actinomycetes</taxon>
        <taxon>Kitasatosporales</taxon>
        <taxon>Streptomycetaceae</taxon>
        <taxon>Streptomyces</taxon>
        <taxon>Streptomyces violaceusniger group</taxon>
    </lineage>
</organism>
<gene>
    <name evidence="3" type="ORF">J2Z30_000751</name>
    <name evidence="2" type="ORF">SIRAN8541</name>
</gene>
<dbReference type="AlphaFoldDB" id="A0A061A1Q7"/>
<dbReference type="EMBL" id="JAGGLR010000002">
    <property type="protein sequence ID" value="MBP2059753.1"/>
    <property type="molecule type" value="Genomic_DNA"/>
</dbReference>
<proteinExistence type="predicted"/>
<evidence type="ECO:0000313" key="3">
    <source>
        <dbReference type="EMBL" id="MBP2059753.1"/>
    </source>
</evidence>
<dbReference type="HOGENOM" id="CLU_2221735_0_0_11"/>
<reference evidence="2" key="1">
    <citation type="submission" date="2014-05" db="EMBL/GenBank/DDBJ databases">
        <authorList>
            <person name="Horn Fabian"/>
        </authorList>
    </citation>
    <scope>NUCLEOTIDE SEQUENCE</scope>
</reference>
<evidence type="ECO:0000256" key="1">
    <source>
        <dbReference type="SAM" id="MobiDB-lite"/>
    </source>
</evidence>